<name>A0A7K6SE05_9AVES</name>
<comment type="caution">
    <text evidence="2">The sequence shown here is derived from an EMBL/GenBank/DDBJ whole genome shotgun (WGS) entry which is preliminary data.</text>
</comment>
<dbReference type="Pfam" id="PF25340">
    <property type="entry name" value="BCD_RFX"/>
    <property type="match status" value="1"/>
</dbReference>
<proteinExistence type="predicted"/>
<dbReference type="AlphaFoldDB" id="A0A7K6SE05"/>
<protein>
    <submittedName>
        <fullName evidence="2">RFX8 protein</fullName>
    </submittedName>
</protein>
<dbReference type="GO" id="GO:0000981">
    <property type="term" value="F:DNA-binding transcription factor activity, RNA polymerase II-specific"/>
    <property type="evidence" value="ECO:0007669"/>
    <property type="project" value="TreeGrafter"/>
</dbReference>
<dbReference type="OrthoDB" id="10056949at2759"/>
<feature type="non-terminal residue" evidence="2">
    <location>
        <position position="1"/>
    </location>
</feature>
<accession>A0A7K6SE05</accession>
<dbReference type="EMBL" id="VZRY01006553">
    <property type="protein sequence ID" value="NWW96491.1"/>
    <property type="molecule type" value="Genomic_DNA"/>
</dbReference>
<dbReference type="InterPro" id="IPR057321">
    <property type="entry name" value="RFX1-4/6/8-like_BCD"/>
</dbReference>
<keyword evidence="3" id="KW-1185">Reference proteome</keyword>
<dbReference type="Proteomes" id="UP000570016">
    <property type="component" value="Unassembled WGS sequence"/>
</dbReference>
<sequence length="148" mass="16715">SSSLTEVKTFKQRLKRKIDLSNMAKSVRTVLNSSSKLAVLRSGLHAVIVQGFLDVPGNLFQNKLCNPEELQNDIELKCLYDLISLLESSTDIRVLLHCVSSNLHDFVIQPGRSKKEFRKLASDFQLRWNFLLTAVSKALTLNYTDSFG</sequence>
<dbReference type="PANTHER" id="PTHR12619">
    <property type="entry name" value="RFX TRANSCRIPTION FACTOR FAMILY"/>
    <property type="match status" value="1"/>
</dbReference>
<gene>
    <name evidence="2" type="primary">Rfx8</name>
    <name evidence="2" type="ORF">RHYJUB_R10141</name>
</gene>
<organism evidence="2 3">
    <name type="scientific">Rhynochetos jubatus</name>
    <name type="common">kagu</name>
    <dbReference type="NCBI Taxonomy" id="54386"/>
    <lineage>
        <taxon>Eukaryota</taxon>
        <taxon>Metazoa</taxon>
        <taxon>Chordata</taxon>
        <taxon>Craniata</taxon>
        <taxon>Vertebrata</taxon>
        <taxon>Euteleostomi</taxon>
        <taxon>Archelosauria</taxon>
        <taxon>Archosauria</taxon>
        <taxon>Dinosauria</taxon>
        <taxon>Saurischia</taxon>
        <taxon>Theropoda</taxon>
        <taxon>Coelurosauria</taxon>
        <taxon>Aves</taxon>
        <taxon>Neognathae</taxon>
        <taxon>Neoaves</taxon>
        <taxon>Phaethontimorphae</taxon>
        <taxon>Eurypygiformes</taxon>
        <taxon>Rhynochetidae</taxon>
        <taxon>Rhynochetos</taxon>
    </lineage>
</organism>
<dbReference type="InterPro" id="IPR039779">
    <property type="entry name" value="RFX-like"/>
</dbReference>
<evidence type="ECO:0000313" key="3">
    <source>
        <dbReference type="Proteomes" id="UP000570016"/>
    </source>
</evidence>
<dbReference type="GO" id="GO:0000978">
    <property type="term" value="F:RNA polymerase II cis-regulatory region sequence-specific DNA binding"/>
    <property type="evidence" value="ECO:0007669"/>
    <property type="project" value="TreeGrafter"/>
</dbReference>
<feature type="domain" description="RFX1-4/6/8-like BCD" evidence="1">
    <location>
        <begin position="4"/>
        <end position="148"/>
    </location>
</feature>
<feature type="non-terminal residue" evidence="2">
    <location>
        <position position="148"/>
    </location>
</feature>
<evidence type="ECO:0000313" key="2">
    <source>
        <dbReference type="EMBL" id="NWW96491.1"/>
    </source>
</evidence>
<evidence type="ECO:0000259" key="1">
    <source>
        <dbReference type="Pfam" id="PF25340"/>
    </source>
</evidence>
<dbReference type="PANTHER" id="PTHR12619:SF24">
    <property type="entry name" value="DNA-BINDING PROTEIN RFX8"/>
    <property type="match status" value="1"/>
</dbReference>
<reference evidence="2 3" key="1">
    <citation type="submission" date="2019-09" db="EMBL/GenBank/DDBJ databases">
        <title>Bird 10,000 Genomes (B10K) Project - Family phase.</title>
        <authorList>
            <person name="Zhang G."/>
        </authorList>
    </citation>
    <scope>NUCLEOTIDE SEQUENCE [LARGE SCALE GENOMIC DNA]</scope>
    <source>
        <strain evidence="2">B10K-DU-029-58</strain>
        <tissue evidence="2">Muscle</tissue>
    </source>
</reference>